<reference evidence="3" key="1">
    <citation type="journal article" date="2019" name="Int. J. Syst. Evol. Microbiol.">
        <title>The Global Catalogue of Microorganisms (GCM) 10K type strain sequencing project: providing services to taxonomists for standard genome sequencing and annotation.</title>
        <authorList>
            <consortium name="The Broad Institute Genomics Platform"/>
            <consortium name="The Broad Institute Genome Sequencing Center for Infectious Disease"/>
            <person name="Wu L."/>
            <person name="Ma J."/>
        </authorList>
    </citation>
    <scope>NUCLEOTIDE SEQUENCE [LARGE SCALE GENOMIC DNA]</scope>
    <source>
        <strain evidence="3">CGMCC 1.12192</strain>
    </source>
</reference>
<evidence type="ECO:0000313" key="2">
    <source>
        <dbReference type="EMBL" id="MFC4828765.1"/>
    </source>
</evidence>
<dbReference type="Proteomes" id="UP001595960">
    <property type="component" value="Unassembled WGS sequence"/>
</dbReference>
<sequence>MELAASTAADAPAGDRYLLLADISGFTSFLASVEEAHGVDFSEGIPIAYSLLAELLDSVTTGLSPEFALVKLEGDAVFACAAAASLDGEGAGVLDRIATMYAGFLAARTRATPGPEHVCTACPNVAYLDLKVILHRGVCVRQSVGGGSDLLGPAVTVAHRLLKNGIRDRIGYRPYLFVTDAAATGLGVTGVGLAHQEQYPDAAEVRGSILDLRAPLAPLAPVA</sequence>
<comment type="caution">
    <text evidence="2">The sequence shown here is derived from an EMBL/GenBank/DDBJ whole genome shotgun (WGS) entry which is preliminary data.</text>
</comment>
<evidence type="ECO:0000313" key="3">
    <source>
        <dbReference type="Proteomes" id="UP001595960"/>
    </source>
</evidence>
<organism evidence="2 3">
    <name type="scientific">Agromyces aurantiacus</name>
    <dbReference type="NCBI Taxonomy" id="165814"/>
    <lineage>
        <taxon>Bacteria</taxon>
        <taxon>Bacillati</taxon>
        <taxon>Actinomycetota</taxon>
        <taxon>Actinomycetes</taxon>
        <taxon>Micrococcales</taxon>
        <taxon>Microbacteriaceae</taxon>
        <taxon>Agromyces</taxon>
    </lineage>
</organism>
<dbReference type="InterPro" id="IPR001054">
    <property type="entry name" value="A/G_cyclase"/>
</dbReference>
<gene>
    <name evidence="2" type="ORF">ACFPER_08210</name>
</gene>
<dbReference type="RefSeq" id="WP_204391973.1">
    <property type="nucleotide sequence ID" value="NZ_JAFBBW010000001.1"/>
</dbReference>
<dbReference type="Gene3D" id="3.30.70.1230">
    <property type="entry name" value="Nucleotide cyclase"/>
    <property type="match status" value="1"/>
</dbReference>
<dbReference type="PROSITE" id="PS50125">
    <property type="entry name" value="GUANYLATE_CYCLASE_2"/>
    <property type="match status" value="1"/>
</dbReference>
<accession>A0ABV9R586</accession>
<protein>
    <submittedName>
        <fullName evidence="2">DUF2652 domain-containing protein</fullName>
    </submittedName>
</protein>
<dbReference type="EMBL" id="JBHSJC010000001">
    <property type="protein sequence ID" value="MFC4828765.1"/>
    <property type="molecule type" value="Genomic_DNA"/>
</dbReference>
<proteinExistence type="predicted"/>
<evidence type="ECO:0000259" key="1">
    <source>
        <dbReference type="PROSITE" id="PS50125"/>
    </source>
</evidence>
<dbReference type="SUPFAM" id="SSF55073">
    <property type="entry name" value="Nucleotide cyclase"/>
    <property type="match status" value="1"/>
</dbReference>
<dbReference type="Pfam" id="PF10851">
    <property type="entry name" value="DUF2652"/>
    <property type="match status" value="1"/>
</dbReference>
<feature type="domain" description="Guanylate cyclase" evidence="1">
    <location>
        <begin position="17"/>
        <end position="162"/>
    </location>
</feature>
<dbReference type="InterPro" id="IPR020503">
    <property type="entry name" value="Uncharacterised_Rv2561"/>
</dbReference>
<keyword evidence="3" id="KW-1185">Reference proteome</keyword>
<name>A0ABV9R586_9MICO</name>
<dbReference type="InterPro" id="IPR029787">
    <property type="entry name" value="Nucleotide_cyclase"/>
</dbReference>